<protein>
    <submittedName>
        <fullName evidence="3">Methylated-DNA--[protein]-cysteine S-methyltransferase</fullName>
        <ecNumber evidence="3">2.1.1.63</ecNumber>
    </submittedName>
</protein>
<dbReference type="Proteomes" id="UP000501602">
    <property type="component" value="Chromosome"/>
</dbReference>
<proteinExistence type="predicted"/>
<keyword evidence="3" id="KW-0489">Methyltransferase</keyword>
<evidence type="ECO:0000313" key="3">
    <source>
        <dbReference type="EMBL" id="QIZ76183.1"/>
    </source>
</evidence>
<dbReference type="InterPro" id="IPR052520">
    <property type="entry name" value="ATL_DNA_repair"/>
</dbReference>
<dbReference type="GO" id="GO:0006281">
    <property type="term" value="P:DNA repair"/>
    <property type="evidence" value="ECO:0007669"/>
    <property type="project" value="InterPro"/>
</dbReference>
<dbReference type="EC" id="2.1.1.63" evidence="3"/>
<sequence length="112" mass="12826">MNIAIKKIWSTLQLVPTGKVVSYGQLADLAGLPRRHRLAARALKIAPTEMALPWHRVLATSGQISIAKESDNYRKQMELLRNEGVEVINGRVDMKRFRWQPDLAELLWTLQH</sequence>
<dbReference type="KEGG" id="fes:HER31_04310"/>
<dbReference type="PANTHER" id="PTHR42942:SF1">
    <property type="entry name" value="ALKYLTRANSFERASE-LIKE PROTEIN 1"/>
    <property type="match status" value="1"/>
</dbReference>
<dbReference type="AlphaFoldDB" id="A0A6H1UCV2"/>
<evidence type="ECO:0000259" key="2">
    <source>
        <dbReference type="Pfam" id="PF01035"/>
    </source>
</evidence>
<reference evidence="3 4" key="1">
    <citation type="submission" date="2020-04" db="EMBL/GenBank/DDBJ databases">
        <title>Ferrimonas sp. S7 isolated from sea water.</title>
        <authorList>
            <person name="Bae S.S."/>
            <person name="Baek K."/>
        </authorList>
    </citation>
    <scope>NUCLEOTIDE SEQUENCE [LARGE SCALE GENOMIC DNA]</scope>
    <source>
        <strain evidence="3 4">S7</strain>
    </source>
</reference>
<evidence type="ECO:0000256" key="1">
    <source>
        <dbReference type="ARBA" id="ARBA00022763"/>
    </source>
</evidence>
<keyword evidence="1" id="KW-0227">DNA damage</keyword>
<accession>A0A6H1UCV2</accession>
<keyword evidence="4" id="KW-1185">Reference proteome</keyword>
<keyword evidence="3" id="KW-0808">Transferase</keyword>
<name>A0A6H1UCV2_9GAMM</name>
<dbReference type="InterPro" id="IPR036388">
    <property type="entry name" value="WH-like_DNA-bd_sf"/>
</dbReference>
<dbReference type="Gene3D" id="1.10.10.10">
    <property type="entry name" value="Winged helix-like DNA-binding domain superfamily/Winged helix DNA-binding domain"/>
    <property type="match status" value="1"/>
</dbReference>
<dbReference type="EMBL" id="CP051180">
    <property type="protein sequence ID" value="QIZ76183.1"/>
    <property type="molecule type" value="Genomic_DNA"/>
</dbReference>
<organism evidence="3 4">
    <name type="scientific">Ferrimonas lipolytica</name>
    <dbReference type="NCBI Taxonomy" id="2724191"/>
    <lineage>
        <taxon>Bacteria</taxon>
        <taxon>Pseudomonadati</taxon>
        <taxon>Pseudomonadota</taxon>
        <taxon>Gammaproteobacteria</taxon>
        <taxon>Alteromonadales</taxon>
        <taxon>Ferrimonadaceae</taxon>
        <taxon>Ferrimonas</taxon>
    </lineage>
</organism>
<dbReference type="GO" id="GO:0032259">
    <property type="term" value="P:methylation"/>
    <property type="evidence" value="ECO:0007669"/>
    <property type="project" value="UniProtKB-KW"/>
</dbReference>
<dbReference type="Pfam" id="PF01035">
    <property type="entry name" value="DNA_binding_1"/>
    <property type="match status" value="1"/>
</dbReference>
<dbReference type="GO" id="GO:0003908">
    <property type="term" value="F:methylated-DNA-[protein]-cysteine S-methyltransferase activity"/>
    <property type="evidence" value="ECO:0007669"/>
    <property type="project" value="UniProtKB-EC"/>
</dbReference>
<dbReference type="CDD" id="cd06445">
    <property type="entry name" value="ATase"/>
    <property type="match status" value="1"/>
</dbReference>
<dbReference type="NCBIfam" id="TIGR00589">
    <property type="entry name" value="ogt"/>
    <property type="match status" value="1"/>
</dbReference>
<evidence type="ECO:0000313" key="4">
    <source>
        <dbReference type="Proteomes" id="UP000501602"/>
    </source>
</evidence>
<dbReference type="PANTHER" id="PTHR42942">
    <property type="entry name" value="6-O-METHYLGUANINE DNA METHYLTRANSFERASE"/>
    <property type="match status" value="1"/>
</dbReference>
<feature type="domain" description="Methylated-DNA-[protein]-cysteine S-methyltransferase DNA binding" evidence="2">
    <location>
        <begin position="6"/>
        <end position="85"/>
    </location>
</feature>
<dbReference type="RefSeq" id="WP_168659443.1">
    <property type="nucleotide sequence ID" value="NZ_CP051180.1"/>
</dbReference>
<dbReference type="InterPro" id="IPR014048">
    <property type="entry name" value="MethylDNA_cys_MeTrfase_DNA-bd"/>
</dbReference>
<dbReference type="InterPro" id="IPR036217">
    <property type="entry name" value="MethylDNA_cys_MeTrfase_DNAb"/>
</dbReference>
<dbReference type="SUPFAM" id="SSF46767">
    <property type="entry name" value="Methylated DNA-protein cysteine methyltransferase, C-terminal domain"/>
    <property type="match status" value="1"/>
</dbReference>
<gene>
    <name evidence="3" type="ORF">HER31_04310</name>
</gene>